<evidence type="ECO:0000313" key="2">
    <source>
        <dbReference type="EMBL" id="NUB22688.1"/>
    </source>
</evidence>
<feature type="transmembrane region" description="Helical" evidence="1">
    <location>
        <begin position="7"/>
        <end position="32"/>
    </location>
</feature>
<dbReference type="Pfam" id="PF04976">
    <property type="entry name" value="DmsC"/>
    <property type="match status" value="1"/>
</dbReference>
<reference evidence="2 3" key="1">
    <citation type="submission" date="2019-10" db="EMBL/GenBank/DDBJ databases">
        <title>Genome sequence of Azospirillum formosense CC-Nfb-7.</title>
        <authorList>
            <person name="Ambrosini A."/>
            <person name="Sant'Anna F.H."/>
            <person name="Cassan F.D."/>
            <person name="Souza E.M."/>
            <person name="Passaglia L.M.P."/>
        </authorList>
    </citation>
    <scope>NUCLEOTIDE SEQUENCE [LARGE SCALE GENOMIC DNA]</scope>
    <source>
        <strain evidence="2 3">CC-NFb-7</strain>
    </source>
</reference>
<proteinExistence type="predicted"/>
<evidence type="ECO:0000256" key="1">
    <source>
        <dbReference type="SAM" id="Phobius"/>
    </source>
</evidence>
<feature type="transmembrane region" description="Helical" evidence="1">
    <location>
        <begin position="180"/>
        <end position="198"/>
    </location>
</feature>
<feature type="transmembrane region" description="Helical" evidence="1">
    <location>
        <begin position="258"/>
        <end position="277"/>
    </location>
</feature>
<dbReference type="InterPro" id="IPR007059">
    <property type="entry name" value="DmsC"/>
</dbReference>
<feature type="transmembrane region" description="Helical" evidence="1">
    <location>
        <begin position="120"/>
        <end position="141"/>
    </location>
</feature>
<accession>A0ABX2L1D6</accession>
<protein>
    <submittedName>
        <fullName evidence="2">Dimethyl sulfoxide reductase anchor subunit</fullName>
    </submittedName>
</protein>
<feature type="transmembrane region" description="Helical" evidence="1">
    <location>
        <begin position="84"/>
        <end position="108"/>
    </location>
</feature>
<dbReference type="EMBL" id="WHOR01000327">
    <property type="protein sequence ID" value="NUB22688.1"/>
    <property type="molecule type" value="Genomic_DNA"/>
</dbReference>
<feature type="transmembrane region" description="Helical" evidence="1">
    <location>
        <begin position="38"/>
        <end position="63"/>
    </location>
</feature>
<dbReference type="PANTHER" id="PTHR38095">
    <property type="entry name" value="ANAEROBIC DIMETHYL SULFOXIDE REDUCTASE CHAIN YNFH"/>
    <property type="match status" value="1"/>
</dbReference>
<dbReference type="RefSeq" id="WP_174441366.1">
    <property type="nucleotide sequence ID" value="NZ_BAABCC010000053.1"/>
</dbReference>
<gene>
    <name evidence="2" type="ORF">GBZ26_26345</name>
</gene>
<dbReference type="Proteomes" id="UP000639419">
    <property type="component" value="Unassembled WGS sequence"/>
</dbReference>
<sequence>MHPAFSIIFFTSAAGAGYGLLALLGLLAPFGLLPTSPLFGLAALALALGLVVAGLLSSLAHLGRPERAWRALSQWRSSWLSREGVAAVATFLPAGVFAIAWIVLATGADGGGSGSGVAGVAGWITAAMAAVTVYCTAMIYASLKPIRQWANPWVPRTYLALSLMTGALLLNALLGVVGQAAGWSSLLALASVGLAWAAKEGHWHHCATARPVSTAETATGLGHIGRVRLLDAPHSEDNYLLKEMGFRVGRRHAVRLRLITRLAAFALPAVLSLGALVAGPGALSGTLALLAVAAAALGVVAERWLFFAEAKHTVTLFYGAGEA</sequence>
<keyword evidence="1" id="KW-0812">Transmembrane</keyword>
<feature type="transmembrane region" description="Helical" evidence="1">
    <location>
        <begin position="283"/>
        <end position="301"/>
    </location>
</feature>
<organism evidence="2 3">
    <name type="scientific">Azospirillum formosense</name>
    <dbReference type="NCBI Taxonomy" id="861533"/>
    <lineage>
        <taxon>Bacteria</taxon>
        <taxon>Pseudomonadati</taxon>
        <taxon>Pseudomonadota</taxon>
        <taxon>Alphaproteobacteria</taxon>
        <taxon>Rhodospirillales</taxon>
        <taxon>Azospirillaceae</taxon>
        <taxon>Azospirillum</taxon>
    </lineage>
</organism>
<keyword evidence="1" id="KW-0472">Membrane</keyword>
<keyword evidence="3" id="KW-1185">Reference proteome</keyword>
<keyword evidence="1" id="KW-1133">Transmembrane helix</keyword>
<feature type="transmembrane region" description="Helical" evidence="1">
    <location>
        <begin position="153"/>
        <end position="174"/>
    </location>
</feature>
<dbReference type="PANTHER" id="PTHR38095:SF1">
    <property type="entry name" value="ANAEROBIC DIMETHYL SULFOXIDE REDUCTASE CHAIN YNFH"/>
    <property type="match status" value="1"/>
</dbReference>
<evidence type="ECO:0000313" key="3">
    <source>
        <dbReference type="Proteomes" id="UP000639419"/>
    </source>
</evidence>
<comment type="caution">
    <text evidence="2">The sequence shown here is derived from an EMBL/GenBank/DDBJ whole genome shotgun (WGS) entry which is preliminary data.</text>
</comment>
<name>A0ABX2L1D6_9PROT</name>